<organism evidence="2 3">
    <name type="scientific">Opisthorchis viverrini</name>
    <name type="common">Southeast Asian liver fluke</name>
    <dbReference type="NCBI Taxonomy" id="6198"/>
    <lineage>
        <taxon>Eukaryota</taxon>
        <taxon>Metazoa</taxon>
        <taxon>Spiralia</taxon>
        <taxon>Lophotrochozoa</taxon>
        <taxon>Platyhelminthes</taxon>
        <taxon>Trematoda</taxon>
        <taxon>Digenea</taxon>
        <taxon>Opisthorchiida</taxon>
        <taxon>Opisthorchiata</taxon>
        <taxon>Opisthorchiidae</taxon>
        <taxon>Opisthorchis</taxon>
    </lineage>
</organism>
<protein>
    <submittedName>
        <fullName evidence="2">Uncharacterized protein</fullName>
    </submittedName>
</protein>
<dbReference type="GeneID" id="20314404"/>
<feature type="region of interest" description="Disordered" evidence="1">
    <location>
        <begin position="52"/>
        <end position="76"/>
    </location>
</feature>
<gene>
    <name evidence="2" type="ORF">T265_00216</name>
</gene>
<accession>A0A075A2T3</accession>
<name>A0A075A2T3_OPIVI</name>
<dbReference type="AlphaFoldDB" id="A0A075A2T3"/>
<keyword evidence="3" id="KW-1185">Reference proteome</keyword>
<evidence type="ECO:0000256" key="1">
    <source>
        <dbReference type="SAM" id="MobiDB-lite"/>
    </source>
</evidence>
<reference evidence="2 3" key="1">
    <citation type="submission" date="2013-11" db="EMBL/GenBank/DDBJ databases">
        <title>Opisthorchis viverrini - life in the bile duct.</title>
        <authorList>
            <person name="Young N.D."/>
            <person name="Nagarajan N."/>
            <person name="Lin S.J."/>
            <person name="Korhonen P.K."/>
            <person name="Jex A.R."/>
            <person name="Hall R.S."/>
            <person name="Safavi-Hemami H."/>
            <person name="Kaewkong W."/>
            <person name="Bertrand D."/>
            <person name="Gao S."/>
            <person name="Seet Q."/>
            <person name="Wongkham S."/>
            <person name="Teh B.T."/>
            <person name="Wongkham C."/>
            <person name="Intapan P.M."/>
            <person name="Maleewong W."/>
            <person name="Yang X."/>
            <person name="Hu M."/>
            <person name="Wang Z."/>
            <person name="Hofmann A."/>
            <person name="Sternberg P.W."/>
            <person name="Tan P."/>
            <person name="Wang J."/>
            <person name="Gasser R.B."/>
        </authorList>
    </citation>
    <scope>NUCLEOTIDE SEQUENCE [LARGE SCALE GENOMIC DNA]</scope>
</reference>
<evidence type="ECO:0000313" key="3">
    <source>
        <dbReference type="Proteomes" id="UP000054324"/>
    </source>
</evidence>
<dbReference type="RefSeq" id="XP_009162188.1">
    <property type="nucleotide sequence ID" value="XM_009163924.1"/>
</dbReference>
<proteinExistence type="predicted"/>
<sequence length="76" mass="8158">MTASTGVANREEVVKSTNNFPVHTRRVFASFLFVFEPKHDIALAEPLRAVHPGAASAAETHPENSSPPPPGHKSLT</sequence>
<evidence type="ECO:0000313" key="2">
    <source>
        <dbReference type="EMBL" id="KER34028.1"/>
    </source>
</evidence>
<dbReference type="Proteomes" id="UP000054324">
    <property type="component" value="Unassembled WGS sequence"/>
</dbReference>
<feature type="compositionally biased region" description="Pro residues" evidence="1">
    <location>
        <begin position="65"/>
        <end position="76"/>
    </location>
</feature>
<dbReference type="KEGG" id="ovi:T265_00216"/>
<dbReference type="EMBL" id="KL596620">
    <property type="protein sequence ID" value="KER34028.1"/>
    <property type="molecule type" value="Genomic_DNA"/>
</dbReference>
<dbReference type="CTD" id="20314404"/>